<evidence type="ECO:0000313" key="2">
    <source>
        <dbReference type="Ensembl" id="ENSDCDP00010000298.1"/>
    </source>
</evidence>
<dbReference type="Ensembl" id="ENSDCDT00010000305.1">
    <property type="protein sequence ID" value="ENSDCDP00010000298.1"/>
    <property type="gene ID" value="ENSDCDG00010000138.1"/>
</dbReference>
<evidence type="ECO:0000313" key="3">
    <source>
        <dbReference type="Proteomes" id="UP000694580"/>
    </source>
</evidence>
<dbReference type="AlphaFoldDB" id="A0AAY3ZTI5"/>
<protein>
    <submittedName>
        <fullName evidence="2">Uncharacterized protein</fullName>
    </submittedName>
</protein>
<name>A0AAY3ZTI5_9TELE</name>
<feature type="compositionally biased region" description="Polar residues" evidence="1">
    <location>
        <begin position="7"/>
        <end position="16"/>
    </location>
</feature>
<reference evidence="2" key="3">
    <citation type="submission" date="2025-09" db="UniProtKB">
        <authorList>
            <consortium name="Ensembl"/>
        </authorList>
    </citation>
    <scope>IDENTIFICATION</scope>
</reference>
<sequence>KVGNPYSPATSTSSSERTPRAMTGARGAVCGDSALLSGISVASYPLGHHCPKIKSIRFFLKNIAVYRDSQLLLLHPQEP</sequence>
<evidence type="ECO:0000256" key="1">
    <source>
        <dbReference type="SAM" id="MobiDB-lite"/>
    </source>
</evidence>
<feature type="region of interest" description="Disordered" evidence="1">
    <location>
        <begin position="1"/>
        <end position="24"/>
    </location>
</feature>
<dbReference type="Proteomes" id="UP000694580">
    <property type="component" value="Chromosome 1"/>
</dbReference>
<keyword evidence="3" id="KW-1185">Reference proteome</keyword>
<proteinExistence type="predicted"/>
<accession>A0AAY3ZTI5</accession>
<reference evidence="2" key="2">
    <citation type="submission" date="2025-08" db="UniProtKB">
        <authorList>
            <consortium name="Ensembl"/>
        </authorList>
    </citation>
    <scope>IDENTIFICATION</scope>
</reference>
<reference evidence="2 3" key="1">
    <citation type="submission" date="2020-06" db="EMBL/GenBank/DDBJ databases">
        <authorList>
            <consortium name="Wellcome Sanger Institute Data Sharing"/>
        </authorList>
    </citation>
    <scope>NUCLEOTIDE SEQUENCE [LARGE SCALE GENOMIC DNA]</scope>
</reference>
<organism evidence="2 3">
    <name type="scientific">Denticeps clupeoides</name>
    <name type="common">denticle herring</name>
    <dbReference type="NCBI Taxonomy" id="299321"/>
    <lineage>
        <taxon>Eukaryota</taxon>
        <taxon>Metazoa</taxon>
        <taxon>Chordata</taxon>
        <taxon>Craniata</taxon>
        <taxon>Vertebrata</taxon>
        <taxon>Euteleostomi</taxon>
        <taxon>Actinopterygii</taxon>
        <taxon>Neopterygii</taxon>
        <taxon>Teleostei</taxon>
        <taxon>Clupei</taxon>
        <taxon>Clupeiformes</taxon>
        <taxon>Denticipitoidei</taxon>
        <taxon>Denticipitidae</taxon>
        <taxon>Denticeps</taxon>
    </lineage>
</organism>